<dbReference type="OrthoDB" id="9803968at2"/>
<evidence type="ECO:0000259" key="4">
    <source>
        <dbReference type="Pfam" id="PF13193"/>
    </source>
</evidence>
<dbReference type="InterPro" id="IPR020845">
    <property type="entry name" value="AMP-binding_CS"/>
</dbReference>
<dbReference type="STRING" id="856736.SAMN04488058_12045"/>
<dbReference type="GO" id="GO:0016877">
    <property type="term" value="F:ligase activity, forming carbon-sulfur bonds"/>
    <property type="evidence" value="ECO:0007669"/>
    <property type="project" value="UniProtKB-ARBA"/>
</dbReference>
<dbReference type="RefSeq" id="WP_092265502.1">
    <property type="nucleotide sequence ID" value="NZ_FNZA01000020.1"/>
</dbReference>
<protein>
    <submittedName>
        <fullName evidence="5">Fatty-acyl-CoA synthase</fullName>
    </submittedName>
</protein>
<evidence type="ECO:0000313" key="6">
    <source>
        <dbReference type="Proteomes" id="UP000199223"/>
    </source>
</evidence>
<dbReference type="InterPro" id="IPR045851">
    <property type="entry name" value="AMP-bd_C_sf"/>
</dbReference>
<dbReference type="InterPro" id="IPR000873">
    <property type="entry name" value="AMP-dep_synth/lig_dom"/>
</dbReference>
<comment type="similarity">
    <text evidence="1">Belongs to the ATP-dependent AMP-binding enzyme family.</text>
</comment>
<dbReference type="CDD" id="cd12119">
    <property type="entry name" value="ttLC_FACS_AlkK_like"/>
    <property type="match status" value="1"/>
</dbReference>
<feature type="domain" description="AMP-dependent synthetase/ligase" evidence="3">
    <location>
        <begin position="46"/>
        <end position="409"/>
    </location>
</feature>
<organism evidence="5 6">
    <name type="scientific">Deinococcus reticulitermitis</name>
    <dbReference type="NCBI Taxonomy" id="856736"/>
    <lineage>
        <taxon>Bacteria</taxon>
        <taxon>Thermotogati</taxon>
        <taxon>Deinococcota</taxon>
        <taxon>Deinococci</taxon>
        <taxon>Deinococcales</taxon>
        <taxon>Deinococcaceae</taxon>
        <taxon>Deinococcus</taxon>
    </lineage>
</organism>
<dbReference type="Gene3D" id="3.40.50.12780">
    <property type="entry name" value="N-terminal domain of ligase-like"/>
    <property type="match status" value="1"/>
</dbReference>
<dbReference type="Pfam" id="PF00501">
    <property type="entry name" value="AMP-binding"/>
    <property type="match status" value="1"/>
</dbReference>
<dbReference type="PANTHER" id="PTHR43767">
    <property type="entry name" value="LONG-CHAIN-FATTY-ACID--COA LIGASE"/>
    <property type="match status" value="1"/>
</dbReference>
<keyword evidence="6" id="KW-1185">Reference proteome</keyword>
<name>A0A1H7C4A7_9DEIO</name>
<dbReference type="FunFam" id="3.30.300.30:FF:000008">
    <property type="entry name" value="2,3-dihydroxybenzoate-AMP ligase"/>
    <property type="match status" value="1"/>
</dbReference>
<keyword evidence="2" id="KW-0436">Ligase</keyword>
<evidence type="ECO:0000256" key="1">
    <source>
        <dbReference type="ARBA" id="ARBA00006432"/>
    </source>
</evidence>
<evidence type="ECO:0000259" key="3">
    <source>
        <dbReference type="Pfam" id="PF00501"/>
    </source>
</evidence>
<dbReference type="SUPFAM" id="SSF56801">
    <property type="entry name" value="Acetyl-CoA synthetase-like"/>
    <property type="match status" value="1"/>
</dbReference>
<dbReference type="AlphaFoldDB" id="A0A1H7C4A7"/>
<dbReference type="InterPro" id="IPR025110">
    <property type="entry name" value="AMP-bd_C"/>
</dbReference>
<evidence type="ECO:0000313" key="5">
    <source>
        <dbReference type="EMBL" id="SEJ81852.1"/>
    </source>
</evidence>
<dbReference type="Proteomes" id="UP000199223">
    <property type="component" value="Unassembled WGS sequence"/>
</dbReference>
<dbReference type="PROSITE" id="PS00455">
    <property type="entry name" value="AMP_BINDING"/>
    <property type="match status" value="1"/>
</dbReference>
<feature type="domain" description="AMP-binding enzyme C-terminal" evidence="4">
    <location>
        <begin position="462"/>
        <end position="536"/>
    </location>
</feature>
<dbReference type="InterPro" id="IPR042099">
    <property type="entry name" value="ANL_N_sf"/>
</dbReference>
<dbReference type="PANTHER" id="PTHR43767:SF11">
    <property type="entry name" value="MEDIUM-CHAIN-FATTY-ACID--COA LIGASE"/>
    <property type="match status" value="1"/>
</dbReference>
<dbReference type="Gene3D" id="3.30.300.30">
    <property type="match status" value="1"/>
</dbReference>
<sequence>MQGNMMQVPLTIPFILERVRTVFAAREVVSLLAAGRDEQGQPIPKTHRTTYGAVADRALRLGAALQGLGLQKGDRVATLAVNSFRHLEAYLGVPSAGFVVHTVNIRLHPEQIAWILNHAGDRVLLIENVFAAMIPAIKAACPQLEHVVVLGPLPQSFPGVLDYDSWVMGHEPLARYPDLDENDAAGMCYTSGTTGNPKGVLYSHRSTILHSLVSAPKDALNVGEADAVLPVVPMFHVNAWGLPYTCAMFGAKQVFAGVFSDGKSLAGLMQSEQVTLTAGVPTIWMGLLAELDRAKADGQPYDLSRLTRLVVGGSAAPEVMIRAFDERHGLEMLQAWGMTETHPLGTASQVPPEVSARSDEGYTLRAKQGRAVPLVFLDLIDEQNERLPHDGKTMGRLIVRGPWIAQEYYGGEGKGSFLTLDGELWFDTGDIATLDGRGYMHIQDRAKDLIKSGGEWISSVDLENAIMAHPAVSQCAVIAMDDPKWDERPLAVVVPRPGQTVTHQELLDFISPRFAKWWLPDATVLTDAIPIGATGKFLKRELRDEYRGYSQHNFPHRSER</sequence>
<proteinExistence type="inferred from homology"/>
<evidence type="ECO:0000256" key="2">
    <source>
        <dbReference type="ARBA" id="ARBA00022598"/>
    </source>
</evidence>
<reference evidence="6" key="1">
    <citation type="submission" date="2016-10" db="EMBL/GenBank/DDBJ databases">
        <authorList>
            <person name="Varghese N."/>
            <person name="Submissions S."/>
        </authorList>
    </citation>
    <scope>NUCLEOTIDE SEQUENCE [LARGE SCALE GENOMIC DNA]</scope>
    <source>
        <strain evidence="6">CGMCC 1.10218</strain>
    </source>
</reference>
<dbReference type="NCBIfam" id="NF004837">
    <property type="entry name" value="PRK06187.1"/>
    <property type="match status" value="1"/>
</dbReference>
<dbReference type="InterPro" id="IPR050237">
    <property type="entry name" value="ATP-dep_AMP-bd_enzyme"/>
</dbReference>
<accession>A0A1H7C4A7</accession>
<gene>
    <name evidence="5" type="ORF">SAMN04488058_12045</name>
</gene>
<dbReference type="Pfam" id="PF13193">
    <property type="entry name" value="AMP-binding_C"/>
    <property type="match status" value="1"/>
</dbReference>
<dbReference type="EMBL" id="FNZA01000020">
    <property type="protein sequence ID" value="SEJ81852.1"/>
    <property type="molecule type" value="Genomic_DNA"/>
</dbReference>